<comment type="subcellular location">
    <subcellularLocation>
        <location evidence="1 11">Cytoplasm</location>
    </subcellularLocation>
</comment>
<name>A0A6H9V1I6_9ACTN</name>
<keyword evidence="15" id="KW-1185">Reference proteome</keyword>
<evidence type="ECO:0000256" key="6">
    <source>
        <dbReference type="ARBA" id="ARBA00023014"/>
    </source>
</evidence>
<proteinExistence type="inferred from homology"/>
<comment type="PTM">
    <text evidence="11">The Fe-S cluster can be nitrosylated by nitric oxide (NO).</text>
</comment>
<comment type="function">
    <text evidence="11">Acts as a transcriptional regulator. Probably redox-responsive. The apo- but not holo-form probably binds DNA.</text>
</comment>
<evidence type="ECO:0000313" key="14">
    <source>
        <dbReference type="EMBL" id="KAB1146775.1"/>
    </source>
</evidence>
<accession>A0A6H9V1I6</accession>
<feature type="region of interest" description="Disordered" evidence="12">
    <location>
        <begin position="77"/>
        <end position="107"/>
    </location>
</feature>
<keyword evidence="3 11" id="KW-0004">4Fe-4S</keyword>
<dbReference type="Proteomes" id="UP000442707">
    <property type="component" value="Unassembled WGS sequence"/>
</dbReference>
<evidence type="ECO:0000256" key="7">
    <source>
        <dbReference type="ARBA" id="ARBA00023015"/>
    </source>
</evidence>
<dbReference type="GO" id="GO:0046872">
    <property type="term" value="F:metal ion binding"/>
    <property type="evidence" value="ECO:0007669"/>
    <property type="project" value="UniProtKB-KW"/>
</dbReference>
<keyword evidence="6 11" id="KW-0411">Iron-sulfur</keyword>
<evidence type="ECO:0000313" key="15">
    <source>
        <dbReference type="Proteomes" id="UP000442707"/>
    </source>
</evidence>
<evidence type="ECO:0000256" key="10">
    <source>
        <dbReference type="ARBA" id="ARBA00023163"/>
    </source>
</evidence>
<dbReference type="GO" id="GO:0035731">
    <property type="term" value="F:dinitrosyl-iron complex binding"/>
    <property type="evidence" value="ECO:0007669"/>
    <property type="project" value="UniProtKB-UniRule"/>
</dbReference>
<sequence>MTGTSSNRDWRATAACLDEDPELFFPNGTSGPWLIQIEDAKAVCRRCPVVEACLQYALQGRIPEGIFGGLTGDERASLNRSVRRGRTTPQQAEDKAATARQPRRENPLQDLFDNNTVRLFGGHLAWIGPTQAWHQNRPYTPKKLAFILARGREPEGRVLVDCGNRKCVLPAHVADDAERMQCGTRPGYRRHQRQGTEVCEPCREANADAERQRTGTTRAVA</sequence>
<keyword evidence="7 11" id="KW-0805">Transcription regulation</keyword>
<feature type="compositionally biased region" description="Basic and acidic residues" evidence="12">
    <location>
        <begin position="92"/>
        <end position="107"/>
    </location>
</feature>
<dbReference type="GO" id="GO:0051539">
    <property type="term" value="F:4 iron, 4 sulfur cluster binding"/>
    <property type="evidence" value="ECO:0007669"/>
    <property type="project" value="UniProtKB-UniRule"/>
</dbReference>
<gene>
    <name evidence="11" type="primary">whiB</name>
    <name evidence="14" type="ORF">F7R91_14440</name>
</gene>
<keyword evidence="11" id="KW-0963">Cytoplasm</keyword>
<feature type="binding site" evidence="11">
    <location>
        <position position="44"/>
    </location>
    <ligand>
        <name>[4Fe-4S] cluster</name>
        <dbReference type="ChEBI" id="CHEBI:49883"/>
    </ligand>
</feature>
<evidence type="ECO:0000256" key="9">
    <source>
        <dbReference type="ARBA" id="ARBA00023157"/>
    </source>
</evidence>
<comment type="similarity">
    <text evidence="2 11">Belongs to the WhiB family.</text>
</comment>
<evidence type="ECO:0000256" key="2">
    <source>
        <dbReference type="ARBA" id="ARBA00006597"/>
    </source>
</evidence>
<evidence type="ECO:0000256" key="8">
    <source>
        <dbReference type="ARBA" id="ARBA00023125"/>
    </source>
</evidence>
<feature type="domain" description="4Fe-4S Wbl-type" evidence="13">
    <location>
        <begin position="15"/>
        <end position="77"/>
    </location>
</feature>
<dbReference type="GO" id="GO:0045454">
    <property type="term" value="P:cell redox homeostasis"/>
    <property type="evidence" value="ECO:0007669"/>
    <property type="project" value="TreeGrafter"/>
</dbReference>
<dbReference type="InterPro" id="IPR003482">
    <property type="entry name" value="Whib"/>
</dbReference>
<feature type="binding site" evidence="11">
    <location>
        <position position="16"/>
    </location>
    <ligand>
        <name>[4Fe-4S] cluster</name>
        <dbReference type="ChEBI" id="CHEBI:49883"/>
    </ligand>
</feature>
<keyword evidence="10 11" id="KW-0804">Transcription</keyword>
<keyword evidence="5 11" id="KW-0408">Iron</keyword>
<dbReference type="GO" id="GO:0045892">
    <property type="term" value="P:negative regulation of DNA-templated transcription"/>
    <property type="evidence" value="ECO:0007669"/>
    <property type="project" value="TreeGrafter"/>
</dbReference>
<evidence type="ECO:0000256" key="1">
    <source>
        <dbReference type="ARBA" id="ARBA00004496"/>
    </source>
</evidence>
<dbReference type="HAMAP" id="MF_01479">
    <property type="entry name" value="WhiB"/>
    <property type="match status" value="1"/>
</dbReference>
<dbReference type="Pfam" id="PF02467">
    <property type="entry name" value="Whib"/>
    <property type="match status" value="1"/>
</dbReference>
<reference evidence="14 15" key="1">
    <citation type="submission" date="2019-09" db="EMBL/GenBank/DDBJ databases">
        <title>Screening of Novel Bioactive Compounds from Soil-Associated.</title>
        <authorList>
            <person name="Zhao S."/>
        </authorList>
    </citation>
    <scope>NUCLEOTIDE SEQUENCE [LARGE SCALE GENOMIC DNA]</scope>
    <source>
        <strain evidence="14 15">HIT-DPA4</strain>
    </source>
</reference>
<keyword evidence="9 11" id="KW-1015">Disulfide bond</keyword>
<evidence type="ECO:0000256" key="3">
    <source>
        <dbReference type="ARBA" id="ARBA00022485"/>
    </source>
</evidence>
<evidence type="ECO:0000259" key="13">
    <source>
        <dbReference type="PROSITE" id="PS51674"/>
    </source>
</evidence>
<organism evidence="14 15">
    <name type="scientific">Streptomyces luteolifulvus</name>
    <dbReference type="NCBI Taxonomy" id="2615112"/>
    <lineage>
        <taxon>Bacteria</taxon>
        <taxon>Bacillati</taxon>
        <taxon>Actinomycetota</taxon>
        <taxon>Actinomycetes</taxon>
        <taxon>Kitasatosporales</taxon>
        <taxon>Streptomycetaceae</taxon>
        <taxon>Streptomyces</taxon>
    </lineage>
</organism>
<feature type="binding site" evidence="11">
    <location>
        <position position="47"/>
    </location>
    <ligand>
        <name>[4Fe-4S] cluster</name>
        <dbReference type="ChEBI" id="CHEBI:49883"/>
    </ligand>
</feature>
<evidence type="ECO:0000256" key="11">
    <source>
        <dbReference type="HAMAP-Rule" id="MF_01479"/>
    </source>
</evidence>
<keyword evidence="4 11" id="KW-0479">Metal-binding</keyword>
<comment type="caution">
    <text evidence="14">The sequence shown here is derived from an EMBL/GenBank/DDBJ whole genome shotgun (WGS) entry which is preliminary data.</text>
</comment>
<feature type="binding site" evidence="11">
    <location>
        <position position="53"/>
    </location>
    <ligand>
        <name>[4Fe-4S] cluster</name>
        <dbReference type="ChEBI" id="CHEBI:49883"/>
    </ligand>
</feature>
<evidence type="ECO:0000256" key="5">
    <source>
        <dbReference type="ARBA" id="ARBA00023004"/>
    </source>
</evidence>
<keyword evidence="8 11" id="KW-0238">DNA-binding</keyword>
<dbReference type="EMBL" id="VZRB01000008">
    <property type="protein sequence ID" value="KAB1146775.1"/>
    <property type="molecule type" value="Genomic_DNA"/>
</dbReference>
<dbReference type="GO" id="GO:0047134">
    <property type="term" value="F:protein-disulfide reductase [NAD(P)H] activity"/>
    <property type="evidence" value="ECO:0007669"/>
    <property type="project" value="TreeGrafter"/>
</dbReference>
<dbReference type="PANTHER" id="PTHR38839:SF6">
    <property type="entry name" value="TRANSCRIPTIONAL REGULATOR WHIB1"/>
    <property type="match status" value="1"/>
</dbReference>
<protein>
    <recommendedName>
        <fullName evidence="11">Transcriptional regulator WhiB</fullName>
    </recommendedName>
</protein>
<comment type="PTM">
    <text evidence="11">Upon Fe-S cluster removal intramolecular disulfide bonds are formed.</text>
</comment>
<evidence type="ECO:0000256" key="4">
    <source>
        <dbReference type="ARBA" id="ARBA00022723"/>
    </source>
</evidence>
<dbReference type="AlphaFoldDB" id="A0A6H9V1I6"/>
<dbReference type="InterPro" id="IPR034768">
    <property type="entry name" value="4FE4S_WBL"/>
</dbReference>
<dbReference type="GO" id="GO:0005737">
    <property type="term" value="C:cytoplasm"/>
    <property type="evidence" value="ECO:0007669"/>
    <property type="project" value="UniProtKB-SubCell"/>
</dbReference>
<dbReference type="PANTHER" id="PTHR38839">
    <property type="entry name" value="TRANSCRIPTIONAL REGULATOR WHID-RELATED"/>
    <property type="match status" value="1"/>
</dbReference>
<dbReference type="GO" id="GO:0003677">
    <property type="term" value="F:DNA binding"/>
    <property type="evidence" value="ECO:0007669"/>
    <property type="project" value="UniProtKB-UniRule"/>
</dbReference>
<comment type="cofactor">
    <cofactor evidence="11">
        <name>[4Fe-4S] cluster</name>
        <dbReference type="ChEBI" id="CHEBI:49883"/>
    </cofactor>
    <text evidence="11">Binds 1 [4Fe-4S] cluster per subunit. Following nitrosylation of the [4Fe-4S] cluster binds 1 [4Fe-8(NO)] cluster per subunit.</text>
</comment>
<evidence type="ECO:0000256" key="12">
    <source>
        <dbReference type="SAM" id="MobiDB-lite"/>
    </source>
</evidence>
<dbReference type="PROSITE" id="PS51674">
    <property type="entry name" value="4FE4S_WBL"/>
    <property type="match status" value="1"/>
</dbReference>